<dbReference type="OrthoDB" id="1522549at2"/>
<protein>
    <recommendedName>
        <fullName evidence="5">Tetratricopeptide repeat protein</fullName>
    </recommendedName>
</protein>
<dbReference type="SUPFAM" id="SSF48452">
    <property type="entry name" value="TPR-like"/>
    <property type="match status" value="4"/>
</dbReference>
<dbReference type="RefSeq" id="WP_111063977.1">
    <property type="nucleotide sequence ID" value="NZ_JBHUCU010000006.1"/>
</dbReference>
<feature type="compositionally biased region" description="Basic and acidic residues" evidence="1">
    <location>
        <begin position="231"/>
        <end position="240"/>
    </location>
</feature>
<feature type="region of interest" description="Disordered" evidence="1">
    <location>
        <begin position="206"/>
        <end position="240"/>
    </location>
</feature>
<dbReference type="Gene3D" id="1.25.40.10">
    <property type="entry name" value="Tetratricopeptide repeat domain"/>
    <property type="match status" value="4"/>
</dbReference>
<dbReference type="SMART" id="SM00028">
    <property type="entry name" value="TPR"/>
    <property type="match status" value="5"/>
</dbReference>
<proteinExistence type="predicted"/>
<keyword evidence="4" id="KW-1185">Reference proteome</keyword>
<dbReference type="InterPro" id="IPR019734">
    <property type="entry name" value="TPR_rpt"/>
</dbReference>
<name>A0A2W1MW00_9FLAO</name>
<dbReference type="Proteomes" id="UP000249248">
    <property type="component" value="Unassembled WGS sequence"/>
</dbReference>
<dbReference type="Pfam" id="PF13181">
    <property type="entry name" value="TPR_8"/>
    <property type="match status" value="1"/>
</dbReference>
<dbReference type="Pfam" id="PF13432">
    <property type="entry name" value="TPR_16"/>
    <property type="match status" value="1"/>
</dbReference>
<evidence type="ECO:0000313" key="3">
    <source>
        <dbReference type="EMBL" id="PZE16279.1"/>
    </source>
</evidence>
<gene>
    <name evidence="3" type="ORF">DNU06_13275</name>
</gene>
<accession>A0A2W1MW00</accession>
<dbReference type="InterPro" id="IPR011990">
    <property type="entry name" value="TPR-like_helical_dom_sf"/>
</dbReference>
<dbReference type="AlphaFoldDB" id="A0A2W1MW00"/>
<sequence length="900" mass="104714">MFKTFKLTYTVITIFALLIINACSTEKDAALNVGYHNMTARFNGYFNAGEIINQSASSFRNKYKEDYTQILALEVYPNEKEASELFPDMDKAIEKCSKVIYRHSMPDPNVVSRKKDEYCRWIDDNWFLIGKAHFYKREFDKAEEKFKYIIKEYNHAATKYAAKIWLAKIYIEQGDYSKANLQLISAENDMKLAAEEEKEGMFSFLKKSGPKKNKYQRAREKREKKKKKKEKKEEHAPEKFTDDLKKDYELTLANLSIKQENYPKAITQLEKAITLTKKRKERARYEYILGQLYQQLGKNAAASSHFNRVINSNAIYEMRFYAKINKALTANSNPTELRKDLNKMLKDEKNLEYRDQVYFVLADIDLREGNRAAAIVNLTKSAQFSVNNDKQKAKSYLKLADMHFEDKLYIKSQKYYDSCVTVLPKEHEDYSRIENKAKSLSSLVENYEVYSKEDSLQALVSLSEKDLEKELKNILKDIQEKARIKKITEKLKLEEQQRRLSAVNTVNGEGSKWYFYNQKSLAKGYNDFKLNWSSRELEDDWRRSNKQQSNEFKELAVDSTVVSVDSLTIDILMEGLPLSDEALSKSKDDQMVAMYNLGMIYKNQLSEEKEAIDYFQKILRKNYPHEKVLPAAYQLYLIEKLKGSSKQKEYENYIKTNFPNSDIANLISNPSYFEEKERIEQEDLLTYKKALNLYELQQYVATITYCNNIIFNDQDNKYLNKYYILKAKAISKTGIGGATAAIAPLEDLIALSPDSPEGIYAANYINQTNNGDDVQEKLKYKPSLTEPHYLIVLIPEDKENLLNEVKIKISNFNASYFNGDGIKIISTLIDETGQVILVKQFDNYAKAEVYKNAFTSIPAKSLLNNIASDYTYYLITKPNFSILQSTKNMEEYNTFYLENY</sequence>
<evidence type="ECO:0000256" key="2">
    <source>
        <dbReference type="SAM" id="SignalP"/>
    </source>
</evidence>
<organism evidence="3 4">
    <name type="scientific">Putridiphycobacter roseus</name>
    <dbReference type="NCBI Taxonomy" id="2219161"/>
    <lineage>
        <taxon>Bacteria</taxon>
        <taxon>Pseudomonadati</taxon>
        <taxon>Bacteroidota</taxon>
        <taxon>Flavobacteriia</taxon>
        <taxon>Flavobacteriales</taxon>
        <taxon>Crocinitomicaceae</taxon>
        <taxon>Putridiphycobacter</taxon>
    </lineage>
</organism>
<evidence type="ECO:0008006" key="5">
    <source>
        <dbReference type="Google" id="ProtNLM"/>
    </source>
</evidence>
<feature type="signal peptide" evidence="2">
    <location>
        <begin position="1"/>
        <end position="22"/>
    </location>
</feature>
<dbReference type="EMBL" id="QKSB01000009">
    <property type="protein sequence ID" value="PZE16279.1"/>
    <property type="molecule type" value="Genomic_DNA"/>
</dbReference>
<keyword evidence="2" id="KW-0732">Signal</keyword>
<reference evidence="3 4" key="1">
    <citation type="submission" date="2018-06" db="EMBL/GenBank/DDBJ databases">
        <title>The draft genome sequence of Crocinitomix sp. SM1701.</title>
        <authorList>
            <person name="Zhang X."/>
        </authorList>
    </citation>
    <scope>NUCLEOTIDE SEQUENCE [LARGE SCALE GENOMIC DNA]</scope>
    <source>
        <strain evidence="3 4">SM1701</strain>
    </source>
</reference>
<comment type="caution">
    <text evidence="3">The sequence shown here is derived from an EMBL/GenBank/DDBJ whole genome shotgun (WGS) entry which is preliminary data.</text>
</comment>
<evidence type="ECO:0000313" key="4">
    <source>
        <dbReference type="Proteomes" id="UP000249248"/>
    </source>
</evidence>
<evidence type="ECO:0000256" key="1">
    <source>
        <dbReference type="SAM" id="MobiDB-lite"/>
    </source>
</evidence>
<dbReference type="Pfam" id="PF13174">
    <property type="entry name" value="TPR_6"/>
    <property type="match status" value="1"/>
</dbReference>
<feature type="chain" id="PRO_5016022846" description="Tetratricopeptide repeat protein" evidence="2">
    <location>
        <begin position="23"/>
        <end position="900"/>
    </location>
</feature>